<organism evidence="1 2">
    <name type="scientific">Candidatus Thiodictyon syntrophicum</name>
    <dbReference type="NCBI Taxonomy" id="1166950"/>
    <lineage>
        <taxon>Bacteria</taxon>
        <taxon>Pseudomonadati</taxon>
        <taxon>Pseudomonadota</taxon>
        <taxon>Gammaproteobacteria</taxon>
        <taxon>Chromatiales</taxon>
        <taxon>Chromatiaceae</taxon>
        <taxon>Thiodictyon</taxon>
    </lineage>
</organism>
<sequence>MITITGLDGQTYQPIDLSFSLEAPGERAVVLVAALPGSGPVQFAVNDDERHQRFLVEVPFPRSDEVSESRRLWLRIDEANRIRVEADAGTRLLILPARAPLPANYLSPVAAPAAIDMAILLDGTSRLLRSHRQEGADPATGWQAHIDQLAVLAAALVDGVARARFRVLAYGDHPLSDILADDLKSAYVLFPPDPDVRRHFTPFTVDALRKALSEVVGTSGGDFIDALGEALDECAFALHWDDATTTRRVLVISGESPGLTLLDDKAELPAGANGVAGRADIETPLAYLHQCRGVEVLAIYHGAPAQLKLDGSGPIATDIRSMLQYAERQFMEQLVCSPRLACTAVDFNPDELASHWRSLRIPMRRFAGPAIVTVNGASGRSG</sequence>
<evidence type="ECO:0000313" key="2">
    <source>
        <dbReference type="Proteomes" id="UP000232638"/>
    </source>
</evidence>
<protein>
    <submittedName>
        <fullName evidence="1">Uncharacterized protein</fullName>
    </submittedName>
</protein>
<name>A0A2K8U6N9_9GAMM</name>
<accession>A0A2K8U6N9</accession>
<dbReference type="EMBL" id="CP020370">
    <property type="protein sequence ID" value="AUB81224.1"/>
    <property type="molecule type" value="Genomic_DNA"/>
</dbReference>
<dbReference type="Proteomes" id="UP000232638">
    <property type="component" value="Chromosome"/>
</dbReference>
<proteinExistence type="predicted"/>
<evidence type="ECO:0000313" key="1">
    <source>
        <dbReference type="EMBL" id="AUB81224.1"/>
    </source>
</evidence>
<keyword evidence="2" id="KW-1185">Reference proteome</keyword>
<reference evidence="1 2" key="1">
    <citation type="submission" date="2017-03" db="EMBL/GenBank/DDBJ databases">
        <title>Complete genome sequence of Candidatus 'Thiodictyon syntrophicum' sp. nov. strain Cad16T, a photolithoautotroph purple sulfur bacterium isolated from an alpine meromictic lake.</title>
        <authorList>
            <person name="Luedin S.M."/>
            <person name="Pothier J.F."/>
            <person name="Danza F."/>
            <person name="Storelli N."/>
            <person name="Wittwer M."/>
            <person name="Tonolla M."/>
        </authorList>
    </citation>
    <scope>NUCLEOTIDE SEQUENCE [LARGE SCALE GENOMIC DNA]</scope>
    <source>
        <strain evidence="1 2">Cad16T</strain>
    </source>
</reference>
<dbReference type="AlphaFoldDB" id="A0A2K8U6N9"/>
<dbReference type="RefSeq" id="WP_100919001.1">
    <property type="nucleotide sequence ID" value="NZ_CP020370.1"/>
</dbReference>
<dbReference type="KEGG" id="tsy:THSYN_09850"/>
<gene>
    <name evidence="1" type="ORF">THSYN_09850</name>
</gene>